<dbReference type="EMBL" id="LRBP01000017">
    <property type="protein sequence ID" value="OII73017.1"/>
    <property type="molecule type" value="Genomic_DNA"/>
</dbReference>
<evidence type="ECO:0000256" key="6">
    <source>
        <dbReference type="ARBA" id="ARBA00039449"/>
    </source>
</evidence>
<protein>
    <recommendedName>
        <fullName evidence="6">Alpha N-terminal protein methyltransferase 1</fullName>
        <ecNumber evidence="5">2.1.1.244</ecNumber>
    </recommendedName>
    <alternativeName>
        <fullName evidence="7">X-Pro-Lys N-terminal protein methyltransferase 1</fullName>
    </alternativeName>
</protein>
<comment type="caution">
    <text evidence="12">The sequence shown here is derived from an EMBL/GenBank/DDBJ whole genome shotgun (WGS) entry which is preliminary data.</text>
</comment>
<evidence type="ECO:0000256" key="8">
    <source>
        <dbReference type="ARBA" id="ARBA00047306"/>
    </source>
</evidence>
<keyword evidence="3" id="KW-0808">Transferase</keyword>
<evidence type="ECO:0000256" key="7">
    <source>
        <dbReference type="ARBA" id="ARBA00043129"/>
    </source>
</evidence>
<evidence type="ECO:0000313" key="12">
    <source>
        <dbReference type="EMBL" id="OII73017.1"/>
    </source>
</evidence>
<dbReference type="Gene3D" id="3.40.50.150">
    <property type="entry name" value="Vaccinia Virus protein VP39"/>
    <property type="match status" value="1"/>
</dbReference>
<evidence type="ECO:0000256" key="1">
    <source>
        <dbReference type="ARBA" id="ARBA00009059"/>
    </source>
</evidence>
<dbReference type="GO" id="GO:0032259">
    <property type="term" value="P:methylation"/>
    <property type="evidence" value="ECO:0007669"/>
    <property type="project" value="UniProtKB-KW"/>
</dbReference>
<comment type="catalytic activity">
    <reaction evidence="10">
        <text>N-terminal L-alanyl-L-prolyl-L-lysyl-[protein] + 3 S-adenosyl-L-methionine = N-terminal N,N,N-trimethyl-L-alanyl-L-prolyl-L-lysyl-[protein] + 3 S-adenosyl-L-homocysteine + 3 H(+)</text>
        <dbReference type="Rhea" id="RHEA:54712"/>
        <dbReference type="Rhea" id="RHEA-COMP:13785"/>
        <dbReference type="Rhea" id="RHEA-COMP:13971"/>
        <dbReference type="ChEBI" id="CHEBI:15378"/>
        <dbReference type="ChEBI" id="CHEBI:57856"/>
        <dbReference type="ChEBI" id="CHEBI:59789"/>
        <dbReference type="ChEBI" id="CHEBI:138057"/>
        <dbReference type="ChEBI" id="CHEBI:138315"/>
        <dbReference type="EC" id="2.1.1.244"/>
    </reaction>
</comment>
<comment type="similarity">
    <text evidence="1">Belongs to the methyltransferase superfamily. NTM1 family.</text>
</comment>
<keyword evidence="4" id="KW-0949">S-adenosyl-L-methionine</keyword>
<dbReference type="RefSeq" id="XP_028874381.1">
    <property type="nucleotide sequence ID" value="XM_029019260.1"/>
</dbReference>
<dbReference type="GeneID" id="39979039"/>
<evidence type="ECO:0000256" key="5">
    <source>
        <dbReference type="ARBA" id="ARBA00039112"/>
    </source>
</evidence>
<name>A0A1J4MFN9_9CRYT</name>
<accession>A0A1J4MFN9</accession>
<evidence type="ECO:0000313" key="13">
    <source>
        <dbReference type="Proteomes" id="UP000186176"/>
    </source>
</evidence>
<feature type="transmembrane region" description="Helical" evidence="11">
    <location>
        <begin position="150"/>
        <end position="168"/>
    </location>
</feature>
<dbReference type="AlphaFoldDB" id="A0A1J4MFN9"/>
<dbReference type="InterPro" id="IPR008576">
    <property type="entry name" value="MeTrfase_NTM1"/>
</dbReference>
<dbReference type="OrthoDB" id="1298661at2759"/>
<comment type="catalytic activity">
    <reaction evidence="9">
        <text>N-terminal L-prolyl-L-prolyl-L-lysyl-[protein] + 2 S-adenosyl-L-methionine = N-terminal N,N-dimethyl-L-prolyl-L-prolyl-L-lysyl-[protein] + 2 S-adenosyl-L-homocysteine + 2 H(+)</text>
        <dbReference type="Rhea" id="RHEA:54736"/>
        <dbReference type="Rhea" id="RHEA-COMP:13787"/>
        <dbReference type="Rhea" id="RHEA-COMP:13974"/>
        <dbReference type="ChEBI" id="CHEBI:15378"/>
        <dbReference type="ChEBI" id="CHEBI:57856"/>
        <dbReference type="ChEBI" id="CHEBI:59789"/>
        <dbReference type="ChEBI" id="CHEBI:138059"/>
        <dbReference type="ChEBI" id="CHEBI:138318"/>
        <dbReference type="EC" id="2.1.1.244"/>
    </reaction>
</comment>
<evidence type="ECO:0000256" key="2">
    <source>
        <dbReference type="ARBA" id="ARBA00022603"/>
    </source>
</evidence>
<dbReference type="SUPFAM" id="SSF53335">
    <property type="entry name" value="S-adenosyl-L-methionine-dependent methyltransferases"/>
    <property type="match status" value="1"/>
</dbReference>
<keyword evidence="11" id="KW-0472">Membrane</keyword>
<reference evidence="12 13" key="1">
    <citation type="submission" date="2016-10" db="EMBL/GenBank/DDBJ databases">
        <title>Reductive evolution of mitochondrial metabolism and differential evolution of invasion-related proteins in Cryptosporidium.</title>
        <authorList>
            <person name="Liu S."/>
            <person name="Roellig D.M."/>
            <person name="Guo Y."/>
            <person name="Li N."/>
            <person name="Frace M.A."/>
            <person name="Tang K."/>
            <person name="Zhang L."/>
            <person name="Feng Y."/>
            <person name="Xiao L."/>
        </authorList>
    </citation>
    <scope>NUCLEOTIDE SEQUENCE [LARGE SCALE GENOMIC DNA]</scope>
    <source>
        <strain evidence="12">39726</strain>
    </source>
</reference>
<keyword evidence="13" id="KW-1185">Reference proteome</keyword>
<evidence type="ECO:0000256" key="4">
    <source>
        <dbReference type="ARBA" id="ARBA00022691"/>
    </source>
</evidence>
<keyword evidence="11" id="KW-0812">Transmembrane</keyword>
<keyword evidence="11" id="KW-1133">Transmembrane helix</keyword>
<dbReference type="GO" id="GO:0071885">
    <property type="term" value="F:N-terminal protein N-methyltransferase activity"/>
    <property type="evidence" value="ECO:0007669"/>
    <property type="project" value="UniProtKB-EC"/>
</dbReference>
<sequence>MLKLTKQSSAVLNVEQDNELLADKIKCSNDFEIKLKNNVLISTKGRFKCFYPIQLLDNSNTTLYSWNSKIESKCNYIYFNIIKRSNYEKKSNLLRSILFNNSCKSIVSINLNGCKVNKRETVTIKENMSIIHQINKYKLIIKNIKFKTKIIIGIIIHIILFLFAFIFARNRNCHKMTIKIYTDAKTESFEINSACEVTTKKQIMKEKSISRSEEIWEKQPSTNEGMLDGFIHIHEIDIDNSSYFIETLKKKLGMKADELFEYGIDGGCGIGRVTPNLMKHCKKMDLNEPILKHLMVAKKNNPDCIELIHSKLQDFNPASGRYDFIWIQWALQYLSDDEFVDLLIRIRNSFNNGDETNRNKTRRVVCIKDNADSHENEVDPVDESIIRTEKSFLEIFKRANYKCILKMEQTFLPSSFKPIISFAIVPCE</sequence>
<dbReference type="EC" id="2.1.1.244" evidence="5"/>
<dbReference type="VEuPathDB" id="CryptoDB:cubi_02248"/>
<proteinExistence type="inferred from homology"/>
<evidence type="ECO:0000256" key="11">
    <source>
        <dbReference type="SAM" id="Phobius"/>
    </source>
</evidence>
<gene>
    <name evidence="12" type="ORF">cubi_02248</name>
</gene>
<evidence type="ECO:0000256" key="3">
    <source>
        <dbReference type="ARBA" id="ARBA00022679"/>
    </source>
</evidence>
<comment type="catalytic activity">
    <reaction evidence="8">
        <text>N-terminal L-seryl-L-prolyl-L-lysyl-[protein] + 3 S-adenosyl-L-methionine = N-terminal N,N,N-trimethyl-L-seryl-L-prolyl-L-lysyl-[protein] + 3 S-adenosyl-L-homocysteine + 3 H(+)</text>
        <dbReference type="Rhea" id="RHEA:54724"/>
        <dbReference type="Rhea" id="RHEA-COMP:13789"/>
        <dbReference type="Rhea" id="RHEA-COMP:13973"/>
        <dbReference type="ChEBI" id="CHEBI:15378"/>
        <dbReference type="ChEBI" id="CHEBI:57856"/>
        <dbReference type="ChEBI" id="CHEBI:59789"/>
        <dbReference type="ChEBI" id="CHEBI:138061"/>
        <dbReference type="ChEBI" id="CHEBI:138317"/>
        <dbReference type="EC" id="2.1.1.244"/>
    </reaction>
</comment>
<evidence type="ECO:0000256" key="9">
    <source>
        <dbReference type="ARBA" id="ARBA00047885"/>
    </source>
</evidence>
<dbReference type="PANTHER" id="PTHR12753">
    <property type="entry name" value="AD-003 - RELATED"/>
    <property type="match status" value="1"/>
</dbReference>
<dbReference type="Pfam" id="PF05891">
    <property type="entry name" value="Methyltransf_PK"/>
    <property type="match status" value="1"/>
</dbReference>
<dbReference type="GO" id="GO:0005737">
    <property type="term" value="C:cytoplasm"/>
    <property type="evidence" value="ECO:0007669"/>
    <property type="project" value="TreeGrafter"/>
</dbReference>
<dbReference type="InterPro" id="IPR029063">
    <property type="entry name" value="SAM-dependent_MTases_sf"/>
</dbReference>
<keyword evidence="2" id="KW-0489">Methyltransferase</keyword>
<dbReference type="Proteomes" id="UP000186176">
    <property type="component" value="Unassembled WGS sequence"/>
</dbReference>
<organism evidence="12 13">
    <name type="scientific">Cryptosporidium ubiquitum</name>
    <dbReference type="NCBI Taxonomy" id="857276"/>
    <lineage>
        <taxon>Eukaryota</taxon>
        <taxon>Sar</taxon>
        <taxon>Alveolata</taxon>
        <taxon>Apicomplexa</taxon>
        <taxon>Conoidasida</taxon>
        <taxon>Coccidia</taxon>
        <taxon>Eucoccidiorida</taxon>
        <taxon>Eimeriorina</taxon>
        <taxon>Cryptosporidiidae</taxon>
        <taxon>Cryptosporidium</taxon>
    </lineage>
</organism>
<dbReference type="PANTHER" id="PTHR12753:SF0">
    <property type="entry name" value="ALPHA N-TERMINAL PROTEIN METHYLTRANSFERASE 1"/>
    <property type="match status" value="1"/>
</dbReference>
<evidence type="ECO:0000256" key="10">
    <source>
        <dbReference type="ARBA" id="ARBA00048167"/>
    </source>
</evidence>